<sequence length="74" mass="7312">MTPEASYSDTQVALTRNDVPLETVATSASAQAMARSVAPQKTVIANAAIGALLASNKANAAVAIEQLAAGSIAG</sequence>
<dbReference type="EMBL" id="CP117454">
    <property type="protein sequence ID" value="WLG84875.1"/>
    <property type="molecule type" value="Genomic_DNA"/>
</dbReference>
<keyword evidence="2" id="KW-1185">Reference proteome</keyword>
<protein>
    <recommendedName>
        <fullName evidence="3">Adhesin</fullName>
    </recommendedName>
</protein>
<evidence type="ECO:0000313" key="1">
    <source>
        <dbReference type="EMBL" id="WLG84875.1"/>
    </source>
</evidence>
<evidence type="ECO:0008006" key="3">
    <source>
        <dbReference type="Google" id="ProtNLM"/>
    </source>
</evidence>
<organism evidence="1 2">
    <name type="scientific">Pseudomonas cucumis</name>
    <dbReference type="NCBI Taxonomy" id="2954082"/>
    <lineage>
        <taxon>Bacteria</taxon>
        <taxon>Pseudomonadati</taxon>
        <taxon>Pseudomonadota</taxon>
        <taxon>Gammaproteobacteria</taxon>
        <taxon>Pseudomonadales</taxon>
        <taxon>Pseudomonadaceae</taxon>
        <taxon>Pseudomonas</taxon>
    </lineage>
</organism>
<dbReference type="RefSeq" id="WP_305447542.1">
    <property type="nucleotide sequence ID" value="NZ_CP117454.1"/>
</dbReference>
<proteinExistence type="predicted"/>
<reference evidence="1 2" key="1">
    <citation type="submission" date="2023-02" db="EMBL/GenBank/DDBJ databases">
        <title>Evolution of Hrp T3SS in non-pathogenic Pseudomonas fluorescens.</title>
        <authorList>
            <person name="Liao K."/>
            <person name="Wei H."/>
            <person name="Gu Y."/>
        </authorList>
    </citation>
    <scope>NUCLEOTIDE SEQUENCE [LARGE SCALE GENOMIC DNA]</scope>
    <source>
        <strain evidence="1 2">FP1935</strain>
    </source>
</reference>
<evidence type="ECO:0000313" key="2">
    <source>
        <dbReference type="Proteomes" id="UP001239418"/>
    </source>
</evidence>
<accession>A0ABY9EW04</accession>
<dbReference type="Proteomes" id="UP001239418">
    <property type="component" value="Chromosome"/>
</dbReference>
<gene>
    <name evidence="1" type="ORF">PSH97_28030</name>
</gene>
<name>A0ABY9EW04_9PSED</name>